<reference evidence="3 4" key="1">
    <citation type="submission" date="2020-02" db="EMBL/GenBank/DDBJ databases">
        <title>Sequencing the genomes of 1000 actinobacteria strains.</title>
        <authorList>
            <person name="Klenk H.-P."/>
        </authorList>
    </citation>
    <scope>NUCLEOTIDE SEQUENCE [LARGE SCALE GENOMIC DNA]</scope>
    <source>
        <strain evidence="3 4">DSM 19609</strain>
    </source>
</reference>
<dbReference type="InterPro" id="IPR029046">
    <property type="entry name" value="LolA/LolB/LppX"/>
</dbReference>
<dbReference type="Gene3D" id="2.50.20.20">
    <property type="match status" value="1"/>
</dbReference>
<feature type="region of interest" description="Disordered" evidence="1">
    <location>
        <begin position="91"/>
        <end position="112"/>
    </location>
</feature>
<feature type="signal peptide" evidence="2">
    <location>
        <begin position="1"/>
        <end position="28"/>
    </location>
</feature>
<feature type="compositionally biased region" description="Polar residues" evidence="1">
    <location>
        <begin position="103"/>
        <end position="112"/>
    </location>
</feature>
<evidence type="ECO:0000256" key="2">
    <source>
        <dbReference type="SAM" id="SignalP"/>
    </source>
</evidence>
<keyword evidence="4" id="KW-1185">Reference proteome</keyword>
<evidence type="ECO:0000256" key="1">
    <source>
        <dbReference type="SAM" id="MobiDB-lite"/>
    </source>
</evidence>
<accession>A0ABX0SIS8</accession>
<dbReference type="PROSITE" id="PS51257">
    <property type="entry name" value="PROKAR_LIPOPROTEIN"/>
    <property type="match status" value="1"/>
</dbReference>
<feature type="compositionally biased region" description="Low complexity" evidence="1">
    <location>
        <begin position="91"/>
        <end position="102"/>
    </location>
</feature>
<gene>
    <name evidence="3" type="ORF">FB473_002997</name>
</gene>
<dbReference type="RefSeq" id="WP_167170436.1">
    <property type="nucleotide sequence ID" value="NZ_BAAAOO010000004.1"/>
</dbReference>
<keyword evidence="2" id="KW-0732">Signal</keyword>
<feature type="region of interest" description="Disordered" evidence="1">
    <location>
        <begin position="24"/>
        <end position="63"/>
    </location>
</feature>
<name>A0ABX0SIS8_9ACTN</name>
<feature type="compositionally biased region" description="Polar residues" evidence="1">
    <location>
        <begin position="35"/>
        <end position="45"/>
    </location>
</feature>
<dbReference type="SUPFAM" id="SSF89392">
    <property type="entry name" value="Prokaryotic lipoproteins and lipoprotein localization factors"/>
    <property type="match status" value="1"/>
</dbReference>
<comment type="caution">
    <text evidence="3">The sequence shown here is derived from an EMBL/GenBank/DDBJ whole genome shotgun (WGS) entry which is preliminary data.</text>
</comment>
<organism evidence="3 4">
    <name type="scientific">Brooklawnia cerclae</name>
    <dbReference type="NCBI Taxonomy" id="349934"/>
    <lineage>
        <taxon>Bacteria</taxon>
        <taxon>Bacillati</taxon>
        <taxon>Actinomycetota</taxon>
        <taxon>Actinomycetes</taxon>
        <taxon>Propionibacteriales</taxon>
        <taxon>Propionibacteriaceae</taxon>
        <taxon>Brooklawnia</taxon>
    </lineage>
</organism>
<protein>
    <submittedName>
        <fullName evidence="3">Outer membrane lipoprotein-sorting protein</fullName>
    </submittedName>
</protein>
<keyword evidence="3" id="KW-0449">Lipoprotein</keyword>
<dbReference type="EMBL" id="JAAMOZ010000003">
    <property type="protein sequence ID" value="NIH58302.1"/>
    <property type="molecule type" value="Genomic_DNA"/>
</dbReference>
<feature type="chain" id="PRO_5047425602" evidence="2">
    <location>
        <begin position="29"/>
        <end position="247"/>
    </location>
</feature>
<sequence length="247" mass="25529">MRMRWNSVVSVVTAAVLGAAMMSGCSSTKDEPTPTAATQTTSDPQAAQEADEISRPAQPGPVDAEEFQSTLKQGMSTVTTYVVTSTSTVTSSGMTVTSTSTTQVDNSDPSTPKTHLITDATSVAPGVETPKVEVIGIGTTVYTSNPDSGTWTKTEASQSDLDSLDGLSALSTVTAVEFIGAETVDGTDADHYLVTTQMGPMDFYIASGRLLKLEMSLGEGMTATSSYSAYGEPLSITAPDPSLVVAA</sequence>
<evidence type="ECO:0000313" key="4">
    <source>
        <dbReference type="Proteomes" id="UP000749311"/>
    </source>
</evidence>
<evidence type="ECO:0000313" key="3">
    <source>
        <dbReference type="EMBL" id="NIH58302.1"/>
    </source>
</evidence>
<dbReference type="Proteomes" id="UP000749311">
    <property type="component" value="Unassembled WGS sequence"/>
</dbReference>
<proteinExistence type="predicted"/>